<dbReference type="EMBL" id="REGN01009722">
    <property type="protein sequence ID" value="RNA00488.1"/>
    <property type="molecule type" value="Genomic_DNA"/>
</dbReference>
<gene>
    <name evidence="1" type="ORF">BpHYR1_003027</name>
</gene>
<dbReference type="AlphaFoldDB" id="A0A3M7PP92"/>
<keyword evidence="2" id="KW-1185">Reference proteome</keyword>
<dbReference type="Proteomes" id="UP000276133">
    <property type="component" value="Unassembled WGS sequence"/>
</dbReference>
<evidence type="ECO:0000313" key="1">
    <source>
        <dbReference type="EMBL" id="RNA00488.1"/>
    </source>
</evidence>
<accession>A0A3M7PP92</accession>
<name>A0A3M7PP92_BRAPC</name>
<sequence length="134" mass="14924">MTLAITRQPHFLITICTKFELLIASLTIALWDDTLPRTGEPFSSNSISGLLKFPITTTAENDLHCISRDAASSDFAMLWSVLMTQPTNRERSALRLIPIKSCVQAVLKKLMSDVSKPKMSSRTYIQISAPLLLK</sequence>
<comment type="caution">
    <text evidence="1">The sequence shown here is derived from an EMBL/GenBank/DDBJ whole genome shotgun (WGS) entry which is preliminary data.</text>
</comment>
<protein>
    <submittedName>
        <fullName evidence="1">Uncharacterized protein</fullName>
    </submittedName>
</protein>
<proteinExistence type="predicted"/>
<reference evidence="1 2" key="1">
    <citation type="journal article" date="2018" name="Sci. Rep.">
        <title>Genomic signatures of local adaptation to the degree of environmental predictability in rotifers.</title>
        <authorList>
            <person name="Franch-Gras L."/>
            <person name="Hahn C."/>
            <person name="Garcia-Roger E.M."/>
            <person name="Carmona M.J."/>
            <person name="Serra M."/>
            <person name="Gomez A."/>
        </authorList>
    </citation>
    <scope>NUCLEOTIDE SEQUENCE [LARGE SCALE GENOMIC DNA]</scope>
    <source>
        <strain evidence="1">HYR1</strain>
    </source>
</reference>
<evidence type="ECO:0000313" key="2">
    <source>
        <dbReference type="Proteomes" id="UP000276133"/>
    </source>
</evidence>
<organism evidence="1 2">
    <name type="scientific">Brachionus plicatilis</name>
    <name type="common">Marine rotifer</name>
    <name type="synonym">Brachionus muelleri</name>
    <dbReference type="NCBI Taxonomy" id="10195"/>
    <lineage>
        <taxon>Eukaryota</taxon>
        <taxon>Metazoa</taxon>
        <taxon>Spiralia</taxon>
        <taxon>Gnathifera</taxon>
        <taxon>Rotifera</taxon>
        <taxon>Eurotatoria</taxon>
        <taxon>Monogononta</taxon>
        <taxon>Pseudotrocha</taxon>
        <taxon>Ploima</taxon>
        <taxon>Brachionidae</taxon>
        <taxon>Brachionus</taxon>
    </lineage>
</organism>